<sequence>MPQHVCKGAQLVCTFGSKPSALEVLPLNKMKTSNQFAANIMDNKPMVNIQPFGPCKSMANPAVASATAAATAAAQGVFTLTPMPCVPVFPAPWVPGAPTVMLANMPVLNNTSKLMCAYAGVVSIVSPGQVTEMVP</sequence>
<name>A0ABU1YVX4_ROSSA</name>
<keyword evidence="2" id="KW-1185">Reference proteome</keyword>
<comment type="caution">
    <text evidence="1">The sequence shown here is derived from an EMBL/GenBank/DDBJ whole genome shotgun (WGS) entry which is preliminary data.</text>
</comment>
<dbReference type="EMBL" id="JAVDXU010000007">
    <property type="protein sequence ID" value="MDR7273014.1"/>
    <property type="molecule type" value="Genomic_DNA"/>
</dbReference>
<organism evidence="1 2">
    <name type="scientific">Roseateles saccharophilus</name>
    <name type="common">Pseudomonas saccharophila</name>
    <dbReference type="NCBI Taxonomy" id="304"/>
    <lineage>
        <taxon>Bacteria</taxon>
        <taxon>Pseudomonadati</taxon>
        <taxon>Pseudomonadota</taxon>
        <taxon>Betaproteobacteria</taxon>
        <taxon>Burkholderiales</taxon>
        <taxon>Sphaerotilaceae</taxon>
        <taxon>Roseateles</taxon>
    </lineage>
</organism>
<accession>A0ABU1YVX4</accession>
<gene>
    <name evidence="1" type="ORF">J2X20_005699</name>
</gene>
<evidence type="ECO:0008006" key="3">
    <source>
        <dbReference type="Google" id="ProtNLM"/>
    </source>
</evidence>
<evidence type="ECO:0000313" key="1">
    <source>
        <dbReference type="EMBL" id="MDR7273014.1"/>
    </source>
</evidence>
<evidence type="ECO:0000313" key="2">
    <source>
        <dbReference type="Proteomes" id="UP001180453"/>
    </source>
</evidence>
<dbReference type="InterPro" id="IPR025460">
    <property type="entry name" value="DUF4280"/>
</dbReference>
<protein>
    <recommendedName>
        <fullName evidence="3">DUF4280 domain-containing protein</fullName>
    </recommendedName>
</protein>
<dbReference type="RefSeq" id="WP_310272937.1">
    <property type="nucleotide sequence ID" value="NZ_JAVDXU010000007.1"/>
</dbReference>
<dbReference type="Pfam" id="PF14107">
    <property type="entry name" value="DUF4280"/>
    <property type="match status" value="1"/>
</dbReference>
<reference evidence="1 2" key="1">
    <citation type="submission" date="2023-07" db="EMBL/GenBank/DDBJ databases">
        <title>Sorghum-associated microbial communities from plants grown in Nebraska, USA.</title>
        <authorList>
            <person name="Schachtman D."/>
        </authorList>
    </citation>
    <scope>NUCLEOTIDE SEQUENCE [LARGE SCALE GENOMIC DNA]</scope>
    <source>
        <strain evidence="1 2">BE314</strain>
    </source>
</reference>
<proteinExistence type="predicted"/>
<dbReference type="Proteomes" id="UP001180453">
    <property type="component" value="Unassembled WGS sequence"/>
</dbReference>